<keyword evidence="1" id="KW-0732">Signal</keyword>
<dbReference type="InterPro" id="IPR011765">
    <property type="entry name" value="Pept_M16_N"/>
</dbReference>
<dbReference type="InterPro" id="IPR011249">
    <property type="entry name" value="Metalloenz_LuxS/M16"/>
</dbReference>
<reference evidence="4" key="1">
    <citation type="submission" date="2019-03" db="EMBL/GenBank/DDBJ databases">
        <title>Lake Tanganyika Metagenome-Assembled Genomes (MAGs).</title>
        <authorList>
            <person name="Tran P."/>
        </authorList>
    </citation>
    <scope>NUCLEOTIDE SEQUENCE</scope>
    <source>
        <strain evidence="4">M_DeepCast_400m_m2_100</strain>
    </source>
</reference>
<dbReference type="InterPro" id="IPR007863">
    <property type="entry name" value="Peptidase_M16_C"/>
</dbReference>
<dbReference type="PANTHER" id="PTHR11851:SF225">
    <property type="entry name" value="NON-PEPTIDASE HOMOLOG YMXG"/>
    <property type="match status" value="1"/>
</dbReference>
<dbReference type="Pfam" id="PF05193">
    <property type="entry name" value="Peptidase_M16_C"/>
    <property type="match status" value="1"/>
</dbReference>
<feature type="signal peptide" evidence="1">
    <location>
        <begin position="1"/>
        <end position="27"/>
    </location>
</feature>
<dbReference type="PANTHER" id="PTHR11851">
    <property type="entry name" value="METALLOPROTEASE"/>
    <property type="match status" value="1"/>
</dbReference>
<protein>
    <submittedName>
        <fullName evidence="4">Insulinase family protein</fullName>
    </submittedName>
</protein>
<dbReference type="Proteomes" id="UP000748308">
    <property type="component" value="Unassembled WGS sequence"/>
</dbReference>
<feature type="chain" id="PRO_5037602900" evidence="1">
    <location>
        <begin position="28"/>
        <end position="716"/>
    </location>
</feature>
<dbReference type="GO" id="GO:0046872">
    <property type="term" value="F:metal ion binding"/>
    <property type="evidence" value="ECO:0007669"/>
    <property type="project" value="InterPro"/>
</dbReference>
<feature type="domain" description="Peptidase M16 C-terminal" evidence="3">
    <location>
        <begin position="217"/>
        <end position="394"/>
    </location>
</feature>
<evidence type="ECO:0000313" key="5">
    <source>
        <dbReference type="Proteomes" id="UP000748308"/>
    </source>
</evidence>
<dbReference type="InterPro" id="IPR050361">
    <property type="entry name" value="MPP/UQCRC_Complex"/>
</dbReference>
<proteinExistence type="predicted"/>
<sequence length="716" mass="78118">MKTKRSARGRGALALAAALLLTGTCVAAASPATWKHPRDLEYPPLGEIRTPRIEERVLDNGLTLFLLEDHDFPMVDFQMLVRVGSIYEPAHLKGLAGITGTVLRTGGTGSIPGDELDERLESLGALLEASIGSTEGALSGSFLSKDAVTGLELFADLLRHPAFPEEKLELAKIDARTAIAGRNDEPLDIARREFRKLMYGADSPYGWHPEYADIAAITREDLVDFHAAYFHPQRMILSVYGDFDPAAMTAEIERVLGAWPADHRPLPPDPPVPSRGPEGVYYARKDGVTQSTVLFGLIGTVNSDPDYAALQLVNQILGADFSSRLVSEIRTRRGLAYAVGSSPGTGWHHPGVWTAFLMTQSDSTLTATRAMRGEVERITREPVTAEELARAKESVLNSLVFDLSSKREVLRRRALYAYHGYPEDFLERYQQKVRALAADELLAVARARIRPAEIAVVVVGKAEDFDEPLTALGPVTELDIAIPPPPTRLAIPEPTAESLARGQQILEAAAAAHGGAALANLRSVRSFGRGTLSMMGNAMSFAVEELRAPPARTWRKLNIGGMFEILEARDAERGWRRTPQGIDDLSPEEIAAAKEDGLRELEHFLAHRREMVFQALGAMDFEGAACQAVLVRETPVRDWILYFDAADRVAGMEYQGRGPAGGPAATRAVFSDYRSVAGAFLPHGTRVILDGQEFMAGETERIEVNGEVDEGLFARP</sequence>
<dbReference type="AlphaFoldDB" id="A0A938BRQ5"/>
<evidence type="ECO:0000256" key="1">
    <source>
        <dbReference type="SAM" id="SignalP"/>
    </source>
</evidence>
<dbReference type="Pfam" id="PF00675">
    <property type="entry name" value="Peptidase_M16"/>
    <property type="match status" value="1"/>
</dbReference>
<feature type="domain" description="Peptidase M16 N-terminal" evidence="2">
    <location>
        <begin position="73"/>
        <end position="187"/>
    </location>
</feature>
<dbReference type="Gene3D" id="3.30.830.10">
    <property type="entry name" value="Metalloenzyme, LuxS/M16 peptidase-like"/>
    <property type="match status" value="2"/>
</dbReference>
<dbReference type="SUPFAM" id="SSF63411">
    <property type="entry name" value="LuxS/MPP-like metallohydrolase"/>
    <property type="match status" value="2"/>
</dbReference>
<evidence type="ECO:0000313" key="4">
    <source>
        <dbReference type="EMBL" id="MBM3318076.1"/>
    </source>
</evidence>
<evidence type="ECO:0000259" key="2">
    <source>
        <dbReference type="Pfam" id="PF00675"/>
    </source>
</evidence>
<evidence type="ECO:0000259" key="3">
    <source>
        <dbReference type="Pfam" id="PF05193"/>
    </source>
</evidence>
<dbReference type="EMBL" id="VGIY01000255">
    <property type="protein sequence ID" value="MBM3318076.1"/>
    <property type="molecule type" value="Genomic_DNA"/>
</dbReference>
<organism evidence="4 5">
    <name type="scientific">Eiseniibacteriota bacterium</name>
    <dbReference type="NCBI Taxonomy" id="2212470"/>
    <lineage>
        <taxon>Bacteria</taxon>
        <taxon>Candidatus Eiseniibacteriota</taxon>
    </lineage>
</organism>
<name>A0A938BRQ5_UNCEI</name>
<accession>A0A938BRQ5</accession>
<comment type="caution">
    <text evidence="4">The sequence shown here is derived from an EMBL/GenBank/DDBJ whole genome shotgun (WGS) entry which is preliminary data.</text>
</comment>
<gene>
    <name evidence="4" type="ORF">FJY75_09520</name>
</gene>